<evidence type="ECO:0000256" key="3">
    <source>
        <dbReference type="ARBA" id="ARBA00022989"/>
    </source>
</evidence>
<name>A0A6N6JIK8_9RHOB</name>
<evidence type="ECO:0000256" key="2">
    <source>
        <dbReference type="ARBA" id="ARBA00022692"/>
    </source>
</evidence>
<dbReference type="Pfam" id="PF13564">
    <property type="entry name" value="DoxX_2"/>
    <property type="match status" value="1"/>
</dbReference>
<evidence type="ECO:0000256" key="4">
    <source>
        <dbReference type="ARBA" id="ARBA00023136"/>
    </source>
</evidence>
<dbReference type="Proteomes" id="UP000436822">
    <property type="component" value="Unassembled WGS sequence"/>
</dbReference>
<sequence>MTNLATQANRSKRGWATTMHVLLALIFAVAGIAELLGIEALVATFDTLGFGQWLRWVTAVLEILDAGLILLPGSVLLAALLMIGISVGVTISQLHFIGNSPVPPLVLMILSCTAAWLSRLSDEPRS</sequence>
<comment type="caution">
    <text evidence="6">The sequence shown here is derived from an EMBL/GenBank/DDBJ whole genome shotgun (WGS) entry which is preliminary data.</text>
</comment>
<keyword evidence="4 5" id="KW-0472">Membrane</keyword>
<keyword evidence="3 5" id="KW-1133">Transmembrane helix</keyword>
<feature type="transmembrane region" description="Helical" evidence="5">
    <location>
        <begin position="21"/>
        <end position="41"/>
    </location>
</feature>
<dbReference type="GO" id="GO:0016020">
    <property type="term" value="C:membrane"/>
    <property type="evidence" value="ECO:0007669"/>
    <property type="project" value="UniProtKB-SubCell"/>
</dbReference>
<feature type="transmembrane region" description="Helical" evidence="5">
    <location>
        <begin position="76"/>
        <end position="96"/>
    </location>
</feature>
<dbReference type="AlphaFoldDB" id="A0A6N6JIK8"/>
<dbReference type="OrthoDB" id="3576439at2"/>
<keyword evidence="2 5" id="KW-0812">Transmembrane</keyword>
<evidence type="ECO:0000256" key="5">
    <source>
        <dbReference type="SAM" id="Phobius"/>
    </source>
</evidence>
<dbReference type="InterPro" id="IPR032808">
    <property type="entry name" value="DoxX"/>
</dbReference>
<protein>
    <recommendedName>
        <fullName evidence="8">DoxX-like protein</fullName>
    </recommendedName>
</protein>
<accession>A0A6N6JIK8</accession>
<evidence type="ECO:0000313" key="7">
    <source>
        <dbReference type="Proteomes" id="UP000436822"/>
    </source>
</evidence>
<organism evidence="6 7">
    <name type="scientific">Litoreibacter roseus</name>
    <dbReference type="NCBI Taxonomy" id="2601869"/>
    <lineage>
        <taxon>Bacteria</taxon>
        <taxon>Pseudomonadati</taxon>
        <taxon>Pseudomonadota</taxon>
        <taxon>Alphaproteobacteria</taxon>
        <taxon>Rhodobacterales</taxon>
        <taxon>Roseobacteraceae</taxon>
        <taxon>Litoreibacter</taxon>
    </lineage>
</organism>
<keyword evidence="7" id="KW-1185">Reference proteome</keyword>
<gene>
    <name evidence="6" type="ORF">KIN_32670</name>
</gene>
<proteinExistence type="predicted"/>
<dbReference type="RefSeq" id="WP_159809036.1">
    <property type="nucleotide sequence ID" value="NZ_BLJE01000004.1"/>
</dbReference>
<feature type="transmembrane region" description="Helical" evidence="5">
    <location>
        <begin position="102"/>
        <end position="120"/>
    </location>
</feature>
<dbReference type="EMBL" id="BLJE01000004">
    <property type="protein sequence ID" value="GFE66193.1"/>
    <property type="molecule type" value="Genomic_DNA"/>
</dbReference>
<evidence type="ECO:0008006" key="8">
    <source>
        <dbReference type="Google" id="ProtNLM"/>
    </source>
</evidence>
<reference evidence="6 7" key="1">
    <citation type="submission" date="2019-12" db="EMBL/GenBank/DDBJ databases">
        <title>Litoreibacter badius sp. nov., a novel bacteriochlorophyll a-containing bacterium in the genus Litoreibacter.</title>
        <authorList>
            <person name="Kanamuro M."/>
            <person name="Takabe Y."/>
            <person name="Mori K."/>
            <person name="Takaichi S."/>
            <person name="Hanada S."/>
        </authorList>
    </citation>
    <scope>NUCLEOTIDE SEQUENCE [LARGE SCALE GENOMIC DNA]</scope>
    <source>
        <strain evidence="6 7">K6</strain>
    </source>
</reference>
<evidence type="ECO:0000256" key="1">
    <source>
        <dbReference type="ARBA" id="ARBA00004141"/>
    </source>
</evidence>
<comment type="subcellular location">
    <subcellularLocation>
        <location evidence="1">Membrane</location>
        <topology evidence="1">Multi-pass membrane protein</topology>
    </subcellularLocation>
</comment>
<evidence type="ECO:0000313" key="6">
    <source>
        <dbReference type="EMBL" id="GFE66193.1"/>
    </source>
</evidence>